<proteinExistence type="predicted"/>
<dbReference type="FunFam" id="1.20.1280.290:FF:000012">
    <property type="entry name" value="Vacuolar membrane PQ loop repeat protein"/>
    <property type="match status" value="1"/>
</dbReference>
<comment type="subcellular location">
    <subcellularLocation>
        <location evidence="1">Membrane</location>
        <topology evidence="1">Multi-pass membrane protein</topology>
    </subcellularLocation>
</comment>
<evidence type="ECO:0000313" key="8">
    <source>
        <dbReference type="Proteomes" id="UP000780801"/>
    </source>
</evidence>
<feature type="transmembrane region" description="Helical" evidence="6">
    <location>
        <begin position="231"/>
        <end position="252"/>
    </location>
</feature>
<dbReference type="PANTHER" id="PTHR16201">
    <property type="entry name" value="SEVEN TRANSMEMBRANE PROTEIN 1-RELATED"/>
    <property type="match status" value="1"/>
</dbReference>
<feature type="non-terminal residue" evidence="7">
    <location>
        <position position="360"/>
    </location>
</feature>
<sequence length="360" mass="39895">WYYTVADILLIAQIYYYRRTSPKASFESVITHSSPESIGSPHPGGEHGEHSPLIQGPGATGPTYSSIPQSEHLHENEHERVIHKAAMVANATASAHPPLIDHHHQHHQSDATLVGGSDGSLYVPDTTSRRHQRRASAHSAMTTNSTRYRSKMSRRRKMVKKVLLVVFPILLVSIFVWGDQDVLTMMRGDGSDPNAWVSFLLGWGSAVLYLGSRIPQIYKNWRLKSCEGLSVMMFVFSVLGNVFYVVSIFVFSLEWDHLMKNLPWWLGSGGTLIFDFTIFFQFYIYRNNQPLTEALKEAAATGELNEDALLATADDGESNEEDSEDSESDSLTAGATPLPKAKSDKRNESTGGPSLGAVNN</sequence>
<gene>
    <name evidence="7" type="ORF">BGW38_008210</name>
</gene>
<organism evidence="7 8">
    <name type="scientific">Lunasporangiospora selenospora</name>
    <dbReference type="NCBI Taxonomy" id="979761"/>
    <lineage>
        <taxon>Eukaryota</taxon>
        <taxon>Fungi</taxon>
        <taxon>Fungi incertae sedis</taxon>
        <taxon>Mucoromycota</taxon>
        <taxon>Mortierellomycotina</taxon>
        <taxon>Mortierellomycetes</taxon>
        <taxon>Mortierellales</taxon>
        <taxon>Mortierellaceae</taxon>
        <taxon>Lunasporangiospora</taxon>
    </lineage>
</organism>
<feature type="transmembrane region" description="Helical" evidence="6">
    <location>
        <begin position="193"/>
        <end position="211"/>
    </location>
</feature>
<evidence type="ECO:0000313" key="7">
    <source>
        <dbReference type="EMBL" id="KAF9575541.1"/>
    </source>
</evidence>
<feature type="region of interest" description="Disordered" evidence="5">
    <location>
        <begin position="309"/>
        <end position="360"/>
    </location>
</feature>
<dbReference type="GO" id="GO:0016020">
    <property type="term" value="C:membrane"/>
    <property type="evidence" value="ECO:0007669"/>
    <property type="project" value="UniProtKB-SubCell"/>
</dbReference>
<protein>
    <recommendedName>
        <fullName evidence="9">PQ loop repeat-containing protein</fullName>
    </recommendedName>
</protein>
<evidence type="ECO:0000256" key="4">
    <source>
        <dbReference type="ARBA" id="ARBA00023136"/>
    </source>
</evidence>
<evidence type="ECO:0000256" key="2">
    <source>
        <dbReference type="ARBA" id="ARBA00022692"/>
    </source>
</evidence>
<dbReference type="InterPro" id="IPR051415">
    <property type="entry name" value="LAAT-1"/>
</dbReference>
<dbReference type="AlphaFoldDB" id="A0A9P6FK81"/>
<keyword evidence="3 6" id="KW-1133">Transmembrane helix</keyword>
<feature type="compositionally biased region" description="Acidic residues" evidence="5">
    <location>
        <begin position="314"/>
        <end position="328"/>
    </location>
</feature>
<keyword evidence="8" id="KW-1185">Reference proteome</keyword>
<dbReference type="Pfam" id="PF04193">
    <property type="entry name" value="PQ-loop"/>
    <property type="match status" value="1"/>
</dbReference>
<dbReference type="EMBL" id="JAABOA010005594">
    <property type="protein sequence ID" value="KAF9575541.1"/>
    <property type="molecule type" value="Genomic_DNA"/>
</dbReference>
<evidence type="ECO:0000256" key="6">
    <source>
        <dbReference type="SAM" id="Phobius"/>
    </source>
</evidence>
<keyword evidence="2 6" id="KW-0812">Transmembrane</keyword>
<evidence type="ECO:0000256" key="1">
    <source>
        <dbReference type="ARBA" id="ARBA00004141"/>
    </source>
</evidence>
<reference evidence="7" key="1">
    <citation type="journal article" date="2020" name="Fungal Divers.">
        <title>Resolving the Mortierellaceae phylogeny through synthesis of multi-gene phylogenetics and phylogenomics.</title>
        <authorList>
            <person name="Vandepol N."/>
            <person name="Liber J."/>
            <person name="Desiro A."/>
            <person name="Na H."/>
            <person name="Kennedy M."/>
            <person name="Barry K."/>
            <person name="Grigoriev I.V."/>
            <person name="Miller A.N."/>
            <person name="O'Donnell K."/>
            <person name="Stajich J.E."/>
            <person name="Bonito G."/>
        </authorList>
    </citation>
    <scope>NUCLEOTIDE SEQUENCE</scope>
    <source>
        <strain evidence="7">KOD1015</strain>
    </source>
</reference>
<evidence type="ECO:0000256" key="3">
    <source>
        <dbReference type="ARBA" id="ARBA00022989"/>
    </source>
</evidence>
<dbReference type="Gene3D" id="1.20.1280.290">
    <property type="match status" value="1"/>
</dbReference>
<feature type="transmembrane region" description="Helical" evidence="6">
    <location>
        <begin position="158"/>
        <end position="178"/>
    </location>
</feature>
<dbReference type="PANTHER" id="PTHR16201:SF44">
    <property type="entry name" value="SEVEN TRANSMEMBRANE PROTEIN 1"/>
    <property type="match status" value="1"/>
</dbReference>
<dbReference type="OrthoDB" id="8048523at2759"/>
<dbReference type="SMART" id="SM00679">
    <property type="entry name" value="CTNS"/>
    <property type="match status" value="1"/>
</dbReference>
<accession>A0A9P6FK81</accession>
<feature type="region of interest" description="Disordered" evidence="5">
    <location>
        <begin position="98"/>
        <end position="150"/>
    </location>
</feature>
<keyword evidence="4 6" id="KW-0472">Membrane</keyword>
<evidence type="ECO:0000256" key="5">
    <source>
        <dbReference type="SAM" id="MobiDB-lite"/>
    </source>
</evidence>
<name>A0A9P6FK81_9FUNG</name>
<feature type="non-terminal residue" evidence="7">
    <location>
        <position position="1"/>
    </location>
</feature>
<dbReference type="InterPro" id="IPR006603">
    <property type="entry name" value="PQ-loop_rpt"/>
</dbReference>
<feature type="transmembrane region" description="Helical" evidence="6">
    <location>
        <begin position="264"/>
        <end position="285"/>
    </location>
</feature>
<feature type="compositionally biased region" description="Polar residues" evidence="5">
    <location>
        <begin position="349"/>
        <end position="360"/>
    </location>
</feature>
<comment type="caution">
    <text evidence="7">The sequence shown here is derived from an EMBL/GenBank/DDBJ whole genome shotgun (WGS) entry which is preliminary data.</text>
</comment>
<evidence type="ECO:0008006" key="9">
    <source>
        <dbReference type="Google" id="ProtNLM"/>
    </source>
</evidence>
<dbReference type="Proteomes" id="UP000780801">
    <property type="component" value="Unassembled WGS sequence"/>
</dbReference>
<feature type="region of interest" description="Disordered" evidence="5">
    <location>
        <begin position="31"/>
        <end position="77"/>
    </location>
</feature>